<sequence length="253" mass="28954">MLHAVDTIFHLAQSKLHEQIVNENDVFCIVECGVASGSSTAKLTYASRIMQDSINKKRKDRQKLEIKYFALDSYCGIPINSEVHRQISFGVVNECQISEEQESKIINDKQQSRERSVIAQPQPSPWRFRDANCASNEKDKESSFRGNLQSVKRVVEKYGCIDICTFIKGCSARTCISRIYPHLCAGGIILSQDGHLLAHIELLENKEFLDELDTSAKEQFKTSFETQDIERVSFYPIVEGLRQRKFIEIRMPK</sequence>
<organism evidence="2 3">
    <name type="scientific">Streblomastix strix</name>
    <dbReference type="NCBI Taxonomy" id="222440"/>
    <lineage>
        <taxon>Eukaryota</taxon>
        <taxon>Metamonada</taxon>
        <taxon>Preaxostyla</taxon>
        <taxon>Oxymonadida</taxon>
        <taxon>Streblomastigidae</taxon>
        <taxon>Streblomastix</taxon>
    </lineage>
</organism>
<dbReference type="Gene3D" id="3.40.50.150">
    <property type="entry name" value="Vaccinia Virus protein VP39"/>
    <property type="match status" value="1"/>
</dbReference>
<dbReference type="Proteomes" id="UP000324800">
    <property type="component" value="Unassembled WGS sequence"/>
</dbReference>
<dbReference type="OrthoDB" id="10674119at2759"/>
<reference evidence="2 3" key="1">
    <citation type="submission" date="2019-03" db="EMBL/GenBank/DDBJ databases">
        <title>Single cell metagenomics reveals metabolic interactions within the superorganism composed of flagellate Streblomastix strix and complex community of Bacteroidetes bacteria on its surface.</title>
        <authorList>
            <person name="Treitli S.C."/>
            <person name="Kolisko M."/>
            <person name="Husnik F."/>
            <person name="Keeling P."/>
            <person name="Hampl V."/>
        </authorList>
    </citation>
    <scope>NUCLEOTIDE SEQUENCE [LARGE SCALE GENOMIC DNA]</scope>
    <source>
        <strain evidence="2">ST1C</strain>
    </source>
</reference>
<proteinExistence type="predicted"/>
<accession>A0A5J4X0E6</accession>
<comment type="caution">
    <text evidence="2">The sequence shown here is derived from an EMBL/GenBank/DDBJ whole genome shotgun (WGS) entry which is preliminary data.</text>
</comment>
<evidence type="ECO:0000313" key="3">
    <source>
        <dbReference type="Proteomes" id="UP000324800"/>
    </source>
</evidence>
<feature type="region of interest" description="Disordered" evidence="1">
    <location>
        <begin position="106"/>
        <end position="125"/>
    </location>
</feature>
<evidence type="ECO:0000256" key="1">
    <source>
        <dbReference type="SAM" id="MobiDB-lite"/>
    </source>
</evidence>
<feature type="compositionally biased region" description="Basic and acidic residues" evidence="1">
    <location>
        <begin position="106"/>
        <end position="116"/>
    </location>
</feature>
<name>A0A5J4X0E6_9EUKA</name>
<dbReference type="AlphaFoldDB" id="A0A5J4X0E6"/>
<evidence type="ECO:0000313" key="2">
    <source>
        <dbReference type="EMBL" id="KAA6400272.1"/>
    </source>
</evidence>
<dbReference type="InterPro" id="IPR029063">
    <property type="entry name" value="SAM-dependent_MTases_sf"/>
</dbReference>
<protein>
    <submittedName>
        <fullName evidence="2">Uncharacterized protein</fullName>
    </submittedName>
</protein>
<dbReference type="EMBL" id="SNRW01000589">
    <property type="protein sequence ID" value="KAA6400272.1"/>
    <property type="molecule type" value="Genomic_DNA"/>
</dbReference>
<gene>
    <name evidence="2" type="ORF">EZS28_004198</name>
</gene>